<keyword evidence="2" id="KW-1185">Reference proteome</keyword>
<dbReference type="EMBL" id="CM037159">
    <property type="protein sequence ID" value="KAH7865692.1"/>
    <property type="molecule type" value="Genomic_DNA"/>
</dbReference>
<evidence type="ECO:0000313" key="2">
    <source>
        <dbReference type="Proteomes" id="UP000828048"/>
    </source>
</evidence>
<accession>A0ACB7ZIK9</accession>
<name>A0ACB7ZIK9_9ERIC</name>
<reference evidence="1 2" key="1">
    <citation type="journal article" date="2021" name="Hortic Res">
        <title>High-quality reference genome and annotation aids understanding of berry development for evergreen blueberry (Vaccinium darrowii).</title>
        <authorList>
            <person name="Yu J."/>
            <person name="Hulse-Kemp A.M."/>
            <person name="Babiker E."/>
            <person name="Staton M."/>
        </authorList>
    </citation>
    <scope>NUCLEOTIDE SEQUENCE [LARGE SCALE GENOMIC DNA]</scope>
    <source>
        <strain evidence="2">cv. NJ 8807/NJ 8810</strain>
        <tissue evidence="1">Young leaf</tissue>
    </source>
</reference>
<protein>
    <submittedName>
        <fullName evidence="1">Uncharacterized protein</fullName>
    </submittedName>
</protein>
<evidence type="ECO:0000313" key="1">
    <source>
        <dbReference type="EMBL" id="KAH7865692.1"/>
    </source>
</evidence>
<sequence length="472" mass="53143">MCITSLPPQLFVTFWPLEFPPFNKLHLIHKRLEPNLASKSEERVVKVTSFILSSQDDTLPFLIITRSSCLSMWEAEFSQRKSDMNIVVYKGNKDIRAIIRSLEFYNEDGCLMFQVLLSTPETVLEDSRILDGIKWGMLIVDECQSWTISGHLSRIKELNAHVKLLLVNSRVKVWCFLNRSAVAKFRAEAIYIEFLKQWNVGVYFSLRFQEIAGSLDSALTVASLVPIQISHSDKGNSQHLTINQSATLLECLMSCRREDVLVLSCSDKFLRLSFQLISRYSHWVSAGLATRKAGNTGSAPGSEWAISAVPDDFIYIIHDFNCLTEKICGNFLGHVVELLSSSSTEVLDLVKQTVVEKSVEGITATYRMTNKPLPVRHSLYVSGVLRPLKTFLDRERATAYLTRDIGDELVQGAALEITVRYYELAADLVSVARKTESSLHRIRHGAQRRAGASSDVSDNNVSDTDEICCCPY</sequence>
<organism evidence="1 2">
    <name type="scientific">Vaccinium darrowii</name>
    <dbReference type="NCBI Taxonomy" id="229202"/>
    <lineage>
        <taxon>Eukaryota</taxon>
        <taxon>Viridiplantae</taxon>
        <taxon>Streptophyta</taxon>
        <taxon>Embryophyta</taxon>
        <taxon>Tracheophyta</taxon>
        <taxon>Spermatophyta</taxon>
        <taxon>Magnoliopsida</taxon>
        <taxon>eudicotyledons</taxon>
        <taxon>Gunneridae</taxon>
        <taxon>Pentapetalae</taxon>
        <taxon>asterids</taxon>
        <taxon>Ericales</taxon>
        <taxon>Ericaceae</taxon>
        <taxon>Vaccinioideae</taxon>
        <taxon>Vaccinieae</taxon>
        <taxon>Vaccinium</taxon>
    </lineage>
</organism>
<comment type="caution">
    <text evidence="1">The sequence shown here is derived from an EMBL/GenBank/DDBJ whole genome shotgun (WGS) entry which is preliminary data.</text>
</comment>
<gene>
    <name evidence="1" type="ORF">Vadar_009941</name>
</gene>
<proteinExistence type="predicted"/>
<dbReference type="Proteomes" id="UP000828048">
    <property type="component" value="Chromosome 9"/>
</dbReference>